<feature type="compositionally biased region" description="Polar residues" evidence="3">
    <location>
        <begin position="438"/>
        <end position="448"/>
    </location>
</feature>
<comment type="similarity">
    <text evidence="1">Belongs to the CFAP97 family.</text>
</comment>
<dbReference type="InParanoid" id="A0A672YKA1"/>
<feature type="compositionally biased region" description="Basic and acidic residues" evidence="3">
    <location>
        <begin position="254"/>
        <end position="267"/>
    </location>
</feature>
<evidence type="ECO:0000256" key="3">
    <source>
        <dbReference type="SAM" id="MobiDB-lite"/>
    </source>
</evidence>
<proteinExistence type="inferred from homology"/>
<accession>A0A672YKA1</accession>
<sequence>MFNPSELEGEIDHSFFDSDCDDVISRDGGKKMVKNSKTEENPPVQEKLQTKQTENAKDGVHLSGKETKKYLKPVKNDNSRGAGLKDISCQPKEKDRDRSFGTSTDSKSDQNFNHRDSGEEHNFYRGKFLNLLSREEDRNEDESSNETEEETSHAKCSSSKLKNVRSPKKLTRNRRSRTPYPDGSYSSSSGRSSVASPTLPRPDNPLSIKGRGTGVGLAASQDLRPLHTDSEDTVTDVSPLSSPDSSRLQSLDLNHTETEDGTVKEQEQESMPSSGLNSLDSESQFGDRVVFHCPVGKNRKNYSFTNDEVRRIDRENQRLLGQLSRLYQGSRPGSAAGQKRHKTSNSPLTRRSHSALNRQREQQRIERENLAFLKRLETVKPTSGLKRSEQLADYQRQVGYLGGPSYPIFKSTTKKERPTSRTSSGYKDPSDVPVPRTKITTGSRPAWC</sequence>
<feature type="compositionally biased region" description="Polar residues" evidence="3">
    <location>
        <begin position="235"/>
        <end position="253"/>
    </location>
</feature>
<dbReference type="InterPro" id="IPR038791">
    <property type="entry name" value="Cfap97/Hemingway"/>
</dbReference>
<dbReference type="Proteomes" id="UP000472271">
    <property type="component" value="Chromosome 1"/>
</dbReference>
<evidence type="ECO:0000313" key="5">
    <source>
        <dbReference type="Proteomes" id="UP000472271"/>
    </source>
</evidence>
<feature type="compositionally biased region" description="Polar residues" evidence="3">
    <location>
        <begin position="344"/>
        <end position="357"/>
    </location>
</feature>
<dbReference type="InterPro" id="IPR029488">
    <property type="entry name" value="Hmw/CFAP97"/>
</dbReference>
<feature type="compositionally biased region" description="Basic and acidic residues" evidence="3">
    <location>
        <begin position="106"/>
        <end position="123"/>
    </location>
</feature>
<feature type="region of interest" description="Disordered" evidence="3">
    <location>
        <begin position="1"/>
        <end position="20"/>
    </location>
</feature>
<protein>
    <recommendedName>
        <fullName evidence="2">Cilia- and flagella-associated protein 97</fullName>
    </recommendedName>
</protein>
<feature type="compositionally biased region" description="Low complexity" evidence="3">
    <location>
        <begin position="184"/>
        <end position="196"/>
    </location>
</feature>
<evidence type="ECO:0000313" key="4">
    <source>
        <dbReference type="Ensembl" id="ENSSORP00005005016.1"/>
    </source>
</evidence>
<dbReference type="Pfam" id="PF13879">
    <property type="entry name" value="Hmw_CFAP97"/>
    <property type="match status" value="1"/>
</dbReference>
<dbReference type="AlphaFoldDB" id="A0A672YKA1"/>
<dbReference type="PANTHER" id="PTHR23035:SF1">
    <property type="entry name" value="CILIA- AND FLAGELLA-ASSOCIATED PROTEIN 97"/>
    <property type="match status" value="1"/>
</dbReference>
<feature type="region of interest" description="Disordered" evidence="3">
    <location>
        <begin position="402"/>
        <end position="448"/>
    </location>
</feature>
<dbReference type="GO" id="GO:0007283">
    <property type="term" value="P:spermatogenesis"/>
    <property type="evidence" value="ECO:0007669"/>
    <property type="project" value="TreeGrafter"/>
</dbReference>
<feature type="region of interest" description="Disordered" evidence="3">
    <location>
        <begin position="323"/>
        <end position="363"/>
    </location>
</feature>
<feature type="compositionally biased region" description="Polar residues" evidence="3">
    <location>
        <begin position="269"/>
        <end position="282"/>
    </location>
</feature>
<evidence type="ECO:0000256" key="2">
    <source>
        <dbReference type="ARBA" id="ARBA00021424"/>
    </source>
</evidence>
<organism evidence="4 5">
    <name type="scientific">Sphaeramia orbicularis</name>
    <name type="common">orbiculate cardinalfish</name>
    <dbReference type="NCBI Taxonomy" id="375764"/>
    <lineage>
        <taxon>Eukaryota</taxon>
        <taxon>Metazoa</taxon>
        <taxon>Chordata</taxon>
        <taxon>Craniata</taxon>
        <taxon>Vertebrata</taxon>
        <taxon>Euteleostomi</taxon>
        <taxon>Actinopterygii</taxon>
        <taxon>Neopterygii</taxon>
        <taxon>Teleostei</taxon>
        <taxon>Neoteleostei</taxon>
        <taxon>Acanthomorphata</taxon>
        <taxon>Gobiaria</taxon>
        <taxon>Kurtiformes</taxon>
        <taxon>Apogonoidei</taxon>
        <taxon>Apogonidae</taxon>
        <taxon>Apogoninae</taxon>
        <taxon>Sphaeramia</taxon>
    </lineage>
</organism>
<gene>
    <name evidence="4" type="primary">cfap97</name>
</gene>
<dbReference type="Ensembl" id="ENSSORT00005005160.1">
    <property type="protein sequence ID" value="ENSSORP00005005016.1"/>
    <property type="gene ID" value="ENSSORG00005003006.1"/>
</dbReference>
<reference evidence="4" key="3">
    <citation type="submission" date="2025-09" db="UniProtKB">
        <authorList>
            <consortium name="Ensembl"/>
        </authorList>
    </citation>
    <scope>IDENTIFICATION</scope>
</reference>
<feature type="region of interest" description="Disordered" evidence="3">
    <location>
        <begin position="26"/>
        <end position="282"/>
    </location>
</feature>
<keyword evidence="5" id="KW-1185">Reference proteome</keyword>
<evidence type="ECO:0000256" key="1">
    <source>
        <dbReference type="ARBA" id="ARBA00008315"/>
    </source>
</evidence>
<feature type="compositionally biased region" description="Basic and acidic residues" evidence="3">
    <location>
        <begin position="54"/>
        <end position="78"/>
    </location>
</feature>
<reference evidence="4" key="1">
    <citation type="submission" date="2019-06" db="EMBL/GenBank/DDBJ databases">
        <authorList>
            <consortium name="Wellcome Sanger Institute Data Sharing"/>
        </authorList>
    </citation>
    <scope>NUCLEOTIDE SEQUENCE [LARGE SCALE GENOMIC DNA]</scope>
</reference>
<feature type="compositionally biased region" description="Acidic residues" evidence="3">
    <location>
        <begin position="138"/>
        <end position="149"/>
    </location>
</feature>
<name>A0A672YKA1_9TELE</name>
<dbReference type="PANTHER" id="PTHR23035">
    <property type="entry name" value="CILIA- AND FLAGELLA-ASSOCIATED PROTEIN 97-RELATED"/>
    <property type="match status" value="1"/>
</dbReference>
<feature type="compositionally biased region" description="Basic residues" evidence="3">
    <location>
        <begin position="162"/>
        <end position="177"/>
    </location>
</feature>
<reference evidence="4" key="2">
    <citation type="submission" date="2025-08" db="UniProtKB">
        <authorList>
            <consortium name="Ensembl"/>
        </authorList>
    </citation>
    <scope>IDENTIFICATION</scope>
</reference>
<feature type="compositionally biased region" description="Basic and acidic residues" evidence="3">
    <location>
        <begin position="26"/>
        <end position="40"/>
    </location>
</feature>